<dbReference type="InterPro" id="IPR002912">
    <property type="entry name" value="ACT_dom"/>
</dbReference>
<sequence>MLARIRFSIPDRPGALGRVTSAIGSAGADIAQIDVLESESGRALDDVFVRVRDVPHLQRISAQLAALAGVDVTGVQHPAPPVTGHADLGLIDQVLTRPERGLQTLVDGAPHCFGADWAALVEYGPDLATVNAVLTVSVASPGPEQVVLTSPLRLASVRMIAPGAPEPFSGTALVPIGPGPLALVLVRSHGLDFHRSELWRVGQVGQIVGTVLVRSEAPTG</sequence>
<name>A0A9X1T2E5_9ACTN</name>
<dbReference type="PROSITE" id="PS51671">
    <property type="entry name" value="ACT"/>
    <property type="match status" value="1"/>
</dbReference>
<evidence type="ECO:0000313" key="2">
    <source>
        <dbReference type="EMBL" id="MCD5314578.1"/>
    </source>
</evidence>
<organism evidence="2 3">
    <name type="scientific">Kineosporia babensis</name>
    <dbReference type="NCBI Taxonomy" id="499548"/>
    <lineage>
        <taxon>Bacteria</taxon>
        <taxon>Bacillati</taxon>
        <taxon>Actinomycetota</taxon>
        <taxon>Actinomycetes</taxon>
        <taxon>Kineosporiales</taxon>
        <taxon>Kineosporiaceae</taxon>
        <taxon>Kineosporia</taxon>
    </lineage>
</organism>
<proteinExistence type="predicted"/>
<keyword evidence="3" id="KW-1185">Reference proteome</keyword>
<dbReference type="Proteomes" id="UP001138997">
    <property type="component" value="Unassembled WGS sequence"/>
</dbReference>
<reference evidence="2" key="1">
    <citation type="submission" date="2021-11" db="EMBL/GenBank/DDBJ databases">
        <title>Streptomyces corallinus and Kineosporia corallina sp. nov., two new coral-derived marine actinobacteria.</title>
        <authorList>
            <person name="Buangrab K."/>
            <person name="Sutthacheep M."/>
            <person name="Yeemin T."/>
            <person name="Harunari E."/>
            <person name="Igarashi Y."/>
            <person name="Sripreechasak P."/>
            <person name="Kanchanasin P."/>
            <person name="Tanasupawat S."/>
            <person name="Phongsopitanun W."/>
        </authorList>
    </citation>
    <scope>NUCLEOTIDE SEQUENCE</scope>
    <source>
        <strain evidence="2">JCM 31032</strain>
    </source>
</reference>
<feature type="domain" description="ACT" evidence="1">
    <location>
        <begin position="4"/>
        <end position="80"/>
    </location>
</feature>
<accession>A0A9X1T2E5</accession>
<evidence type="ECO:0000313" key="3">
    <source>
        <dbReference type="Proteomes" id="UP001138997"/>
    </source>
</evidence>
<evidence type="ECO:0000259" key="1">
    <source>
        <dbReference type="PROSITE" id="PS51671"/>
    </source>
</evidence>
<dbReference type="RefSeq" id="WP_231447227.1">
    <property type="nucleotide sequence ID" value="NZ_JAJOMB010000017.1"/>
</dbReference>
<protein>
    <submittedName>
        <fullName evidence="2">ACT domain-containing protein</fullName>
    </submittedName>
</protein>
<dbReference type="InterPro" id="IPR045865">
    <property type="entry name" value="ACT-like_dom_sf"/>
</dbReference>
<gene>
    <name evidence="2" type="ORF">LR394_27085</name>
</gene>
<dbReference type="Gene3D" id="3.30.70.260">
    <property type="match status" value="1"/>
</dbReference>
<dbReference type="EMBL" id="JAJOMB010000017">
    <property type="protein sequence ID" value="MCD5314578.1"/>
    <property type="molecule type" value="Genomic_DNA"/>
</dbReference>
<dbReference type="SUPFAM" id="SSF55021">
    <property type="entry name" value="ACT-like"/>
    <property type="match status" value="1"/>
</dbReference>
<comment type="caution">
    <text evidence="2">The sequence shown here is derived from an EMBL/GenBank/DDBJ whole genome shotgun (WGS) entry which is preliminary data.</text>
</comment>
<dbReference type="Pfam" id="PF01842">
    <property type="entry name" value="ACT"/>
    <property type="match status" value="1"/>
</dbReference>
<dbReference type="AlphaFoldDB" id="A0A9X1T2E5"/>